<dbReference type="PRINTS" id="PR00320">
    <property type="entry name" value="GPROTEINBRPT"/>
</dbReference>
<dbReference type="SMART" id="SM00320">
    <property type="entry name" value="WD40"/>
    <property type="match status" value="7"/>
</dbReference>
<feature type="compositionally biased region" description="Polar residues" evidence="4">
    <location>
        <begin position="1"/>
        <end position="19"/>
    </location>
</feature>
<comment type="caution">
    <text evidence="5">The sequence shown here is derived from an EMBL/GenBank/DDBJ whole genome shotgun (WGS) entry which is preliminary data.</text>
</comment>
<dbReference type="EMBL" id="CAMPGE010006985">
    <property type="protein sequence ID" value="CAI2365907.1"/>
    <property type="molecule type" value="Genomic_DNA"/>
</dbReference>
<dbReference type="InterPro" id="IPR036322">
    <property type="entry name" value="WD40_repeat_dom_sf"/>
</dbReference>
<reference evidence="5" key="1">
    <citation type="submission" date="2023-07" db="EMBL/GenBank/DDBJ databases">
        <authorList>
            <consortium name="AG Swart"/>
            <person name="Singh M."/>
            <person name="Singh A."/>
            <person name="Seah K."/>
            <person name="Emmerich C."/>
        </authorList>
    </citation>
    <scope>NUCLEOTIDE SEQUENCE</scope>
    <source>
        <strain evidence="5">DP1</strain>
    </source>
</reference>
<evidence type="ECO:0000256" key="2">
    <source>
        <dbReference type="ARBA" id="ARBA00022737"/>
    </source>
</evidence>
<evidence type="ECO:0000313" key="6">
    <source>
        <dbReference type="Proteomes" id="UP001295684"/>
    </source>
</evidence>
<dbReference type="InterPro" id="IPR015943">
    <property type="entry name" value="WD40/YVTN_repeat-like_dom_sf"/>
</dbReference>
<feature type="repeat" description="WD" evidence="3">
    <location>
        <begin position="214"/>
        <end position="255"/>
    </location>
</feature>
<organism evidence="5 6">
    <name type="scientific">Euplotes crassus</name>
    <dbReference type="NCBI Taxonomy" id="5936"/>
    <lineage>
        <taxon>Eukaryota</taxon>
        <taxon>Sar</taxon>
        <taxon>Alveolata</taxon>
        <taxon>Ciliophora</taxon>
        <taxon>Intramacronucleata</taxon>
        <taxon>Spirotrichea</taxon>
        <taxon>Hypotrichia</taxon>
        <taxon>Euplotida</taxon>
        <taxon>Euplotidae</taxon>
        <taxon>Moneuplotes</taxon>
    </lineage>
</organism>
<feature type="repeat" description="WD" evidence="3">
    <location>
        <begin position="172"/>
        <end position="213"/>
    </location>
</feature>
<evidence type="ECO:0000313" key="5">
    <source>
        <dbReference type="EMBL" id="CAI2365907.1"/>
    </source>
</evidence>
<dbReference type="PROSITE" id="PS50082">
    <property type="entry name" value="WD_REPEATS_2"/>
    <property type="match status" value="7"/>
</dbReference>
<name>A0AAD1XBM3_EUPCR</name>
<dbReference type="Proteomes" id="UP001295684">
    <property type="component" value="Unassembled WGS sequence"/>
</dbReference>
<dbReference type="PROSITE" id="PS00678">
    <property type="entry name" value="WD_REPEATS_1"/>
    <property type="match status" value="5"/>
</dbReference>
<proteinExistence type="predicted"/>
<keyword evidence="6" id="KW-1185">Reference proteome</keyword>
<sequence>MKTTYRSTTSLLTNPTSGQMPKYQSKAGDPELQRSFRGHKNTVTSVCFSSNMKYCLSGAKDGVIEAWNFKPQSRPFEFVGHKAPIHKVIYHPTGKFIASASSDETVILWTNAVNYQKEIIKSHSAPIRAIDFSKDGSMLLTGSDDKTLKTWNLKQRKIKGRDRIFATFSSSILGHTNWIRSAQFSPDARLIVSGSDDKTVKLWDIAKKKNLNSFVDHLDIVRDVRFHPDGTCVASGSNDCTIKLWDLRSKRLLQHYDAHDGPINQISFHPNGKYLISASDDNTAKIWDIRMGNILFTLYGHEDAVSAINFSECGDYFATGGEDTIVNVWKSNLDSNKETETLEDVSGLVSIGGMRETTIRPNIDTYLVDREDAKSISGTKKSPSKPRLHTQNSTHSGLMPGQNMKSDRTRSDIAGGKYQYNDFIMKTPEDEFYSKPSKVECIPDTAFSKQHLDNVPHEISSTVSKIVNQLDILSNTLQLLDQRITANESQAKDAIRFFRELNQKDAEKIGEVQRASEDFHLTPTHQ</sequence>
<protein>
    <submittedName>
        <fullName evidence="5">Uncharacterized protein</fullName>
    </submittedName>
</protein>
<dbReference type="CDD" id="cd00200">
    <property type="entry name" value="WD40"/>
    <property type="match status" value="1"/>
</dbReference>
<dbReference type="PANTHER" id="PTHR44019">
    <property type="entry name" value="WD REPEAT-CONTAINING PROTEIN 55"/>
    <property type="match status" value="1"/>
</dbReference>
<feature type="repeat" description="WD" evidence="3">
    <location>
        <begin position="78"/>
        <end position="109"/>
    </location>
</feature>
<dbReference type="InterPro" id="IPR020472">
    <property type="entry name" value="WD40_PAC1"/>
</dbReference>
<feature type="repeat" description="WD" evidence="3">
    <location>
        <begin position="120"/>
        <end position="161"/>
    </location>
</feature>
<keyword evidence="1 3" id="KW-0853">WD repeat</keyword>
<dbReference type="InterPro" id="IPR050505">
    <property type="entry name" value="WDR55/POC1"/>
</dbReference>
<dbReference type="InterPro" id="IPR019775">
    <property type="entry name" value="WD40_repeat_CS"/>
</dbReference>
<dbReference type="PANTHER" id="PTHR44019:SF8">
    <property type="entry name" value="POC1 CENTRIOLAR PROTEIN HOMOLOG"/>
    <property type="match status" value="1"/>
</dbReference>
<dbReference type="AlphaFoldDB" id="A0AAD1XBM3"/>
<keyword evidence="2" id="KW-0677">Repeat</keyword>
<accession>A0AAD1XBM3</accession>
<gene>
    <name evidence="5" type="ORF">ECRASSUSDP1_LOCUS7177</name>
</gene>
<dbReference type="PROSITE" id="PS50294">
    <property type="entry name" value="WD_REPEATS_REGION"/>
    <property type="match status" value="7"/>
</dbReference>
<evidence type="ECO:0000256" key="1">
    <source>
        <dbReference type="ARBA" id="ARBA00022574"/>
    </source>
</evidence>
<evidence type="ECO:0000256" key="3">
    <source>
        <dbReference type="PROSITE-ProRule" id="PRU00221"/>
    </source>
</evidence>
<feature type="repeat" description="WD" evidence="3">
    <location>
        <begin position="256"/>
        <end position="297"/>
    </location>
</feature>
<feature type="region of interest" description="Disordered" evidence="4">
    <location>
        <begin position="1"/>
        <end position="29"/>
    </location>
</feature>
<dbReference type="InterPro" id="IPR001680">
    <property type="entry name" value="WD40_rpt"/>
</dbReference>
<feature type="repeat" description="WD" evidence="3">
    <location>
        <begin position="298"/>
        <end position="330"/>
    </location>
</feature>
<dbReference type="Gene3D" id="2.130.10.10">
    <property type="entry name" value="YVTN repeat-like/Quinoprotein amine dehydrogenase"/>
    <property type="match status" value="2"/>
</dbReference>
<feature type="repeat" description="WD" evidence="3">
    <location>
        <begin position="36"/>
        <end position="70"/>
    </location>
</feature>
<evidence type="ECO:0000256" key="4">
    <source>
        <dbReference type="SAM" id="MobiDB-lite"/>
    </source>
</evidence>
<dbReference type="SUPFAM" id="SSF50978">
    <property type="entry name" value="WD40 repeat-like"/>
    <property type="match status" value="1"/>
</dbReference>
<dbReference type="Pfam" id="PF00400">
    <property type="entry name" value="WD40"/>
    <property type="match status" value="7"/>
</dbReference>
<feature type="region of interest" description="Disordered" evidence="4">
    <location>
        <begin position="374"/>
        <end position="410"/>
    </location>
</feature>